<dbReference type="AlphaFoldDB" id="A0AAD1UMD5"/>
<dbReference type="SUPFAM" id="SSF57959">
    <property type="entry name" value="Leucine zipper domain"/>
    <property type="match status" value="1"/>
</dbReference>
<evidence type="ECO:0000256" key="1">
    <source>
        <dbReference type="SAM" id="MobiDB-lite"/>
    </source>
</evidence>
<reference evidence="3" key="1">
    <citation type="submission" date="2023-07" db="EMBL/GenBank/DDBJ databases">
        <authorList>
            <consortium name="AG Swart"/>
            <person name="Singh M."/>
            <person name="Singh A."/>
            <person name="Seah K."/>
            <person name="Emmerich C."/>
        </authorList>
    </citation>
    <scope>NUCLEOTIDE SEQUENCE</scope>
    <source>
        <strain evidence="3">DP1</strain>
    </source>
</reference>
<name>A0AAD1UMD5_EUPCR</name>
<feature type="domain" description="BZIP" evidence="2">
    <location>
        <begin position="58"/>
        <end position="100"/>
    </location>
</feature>
<dbReference type="Proteomes" id="UP001295684">
    <property type="component" value="Unassembled WGS sequence"/>
</dbReference>
<protein>
    <recommendedName>
        <fullName evidence="2">BZIP domain-containing protein</fullName>
    </recommendedName>
</protein>
<dbReference type="InterPro" id="IPR046347">
    <property type="entry name" value="bZIP_sf"/>
</dbReference>
<dbReference type="PROSITE" id="PS50217">
    <property type="entry name" value="BZIP"/>
    <property type="match status" value="1"/>
</dbReference>
<gene>
    <name evidence="3" type="ORF">ECRASSUSDP1_LOCUS12782</name>
</gene>
<dbReference type="GO" id="GO:0003700">
    <property type="term" value="F:DNA-binding transcription factor activity"/>
    <property type="evidence" value="ECO:0007669"/>
    <property type="project" value="InterPro"/>
</dbReference>
<evidence type="ECO:0000313" key="4">
    <source>
        <dbReference type="Proteomes" id="UP001295684"/>
    </source>
</evidence>
<organism evidence="3 4">
    <name type="scientific">Euplotes crassus</name>
    <dbReference type="NCBI Taxonomy" id="5936"/>
    <lineage>
        <taxon>Eukaryota</taxon>
        <taxon>Sar</taxon>
        <taxon>Alveolata</taxon>
        <taxon>Ciliophora</taxon>
        <taxon>Intramacronucleata</taxon>
        <taxon>Spirotrichea</taxon>
        <taxon>Hypotrichia</taxon>
        <taxon>Euplotida</taxon>
        <taxon>Euplotidae</taxon>
        <taxon>Moneuplotes</taxon>
    </lineage>
</organism>
<keyword evidence="4" id="KW-1185">Reference proteome</keyword>
<accession>A0AAD1UMD5</accession>
<evidence type="ECO:0000313" key="3">
    <source>
        <dbReference type="EMBL" id="CAI2371459.1"/>
    </source>
</evidence>
<evidence type="ECO:0000259" key="2">
    <source>
        <dbReference type="PROSITE" id="PS50217"/>
    </source>
</evidence>
<feature type="compositionally biased region" description="Basic residues" evidence="1">
    <location>
        <begin position="66"/>
        <end position="76"/>
    </location>
</feature>
<dbReference type="EMBL" id="CAMPGE010012697">
    <property type="protein sequence ID" value="CAI2371459.1"/>
    <property type="molecule type" value="Genomic_DNA"/>
</dbReference>
<proteinExistence type="predicted"/>
<feature type="region of interest" description="Disordered" evidence="1">
    <location>
        <begin position="54"/>
        <end position="76"/>
    </location>
</feature>
<comment type="caution">
    <text evidence="3">The sequence shown here is derived from an EMBL/GenBank/DDBJ whole genome shotgun (WGS) entry which is preliminary data.</text>
</comment>
<dbReference type="InterPro" id="IPR004827">
    <property type="entry name" value="bZIP"/>
</dbReference>
<dbReference type="CDD" id="cd14704">
    <property type="entry name" value="bZIP_HY5-like"/>
    <property type="match status" value="1"/>
</dbReference>
<sequence>MFFSKEGIQEELEYNPFNDIIEDNIFKMFQPEDPHPPPFISPSPLSESKSIFLQPQTPAKEDLRKKNGRIRSQRARKRKKEYIQELEAKVKQLERENLRLLNLKEQKSSDIAEGMSMNSKVFESGLSKTMRDLWGKVIDIDSLEQKQDMISFAELFQKYHHIYIDKHKLFIDSVFKMLINNIHGNLTPSYWKDLGKEYETEFDVIKKLNCVSKYRITEMTDNYNLREIDYFVASLNPNKKQFNFLKKILFKKEEVIKEKCEKAIQKLLEAKSIIEESFGEYICTFRLMIKSGLFSDQQILNSKFKEMILNKESRVDSIWKVKSSPSTTTYKLSRDEIIGRTIKKYLPRQDYNIDIEFNKFHITK</sequence>
<dbReference type="Gene3D" id="1.20.5.170">
    <property type="match status" value="1"/>
</dbReference>